<keyword evidence="4" id="KW-1185">Reference proteome</keyword>
<evidence type="ECO:0000313" key="3">
    <source>
        <dbReference type="EMBL" id="UOQ45766.1"/>
    </source>
</evidence>
<proteinExistence type="predicted"/>
<dbReference type="Pfam" id="PF17820">
    <property type="entry name" value="PDZ_6"/>
    <property type="match status" value="1"/>
</dbReference>
<dbReference type="InterPro" id="IPR041489">
    <property type="entry name" value="PDZ_6"/>
</dbReference>
<evidence type="ECO:0000313" key="4">
    <source>
        <dbReference type="Proteomes" id="UP000831787"/>
    </source>
</evidence>
<feature type="transmembrane region" description="Helical" evidence="1">
    <location>
        <begin position="79"/>
        <end position="98"/>
    </location>
</feature>
<feature type="transmembrane region" description="Helical" evidence="1">
    <location>
        <begin position="187"/>
        <end position="208"/>
    </location>
</feature>
<dbReference type="Gene3D" id="2.30.42.10">
    <property type="match status" value="1"/>
</dbReference>
<dbReference type="RefSeq" id="WP_244712612.1">
    <property type="nucleotide sequence ID" value="NZ_CP095073.1"/>
</dbReference>
<feature type="transmembrane region" description="Helical" evidence="1">
    <location>
        <begin position="20"/>
        <end position="36"/>
    </location>
</feature>
<accession>A0ABY4ENV8</accession>
<sequence>MEVWLLELVKGAGRLLIQPLFYFAFIFLFILSHLRVKKERSGFGTRIFNPFSEWKGTWGTAGMAGLFISAVMVGTGVEIPFPFLLLLFCVTLLVSLPLKLTYFSAVYTLGISFLLLFAIPYLPDQLQQTTWINALSNVSLVGVALLLSLLLMTEGIGLFRTKAGDSYPERKKGSRGKWVGQHRVRKLMVVPVLALFPAGLIDSFAPWWPLLSINDSEFGLVVIPFLTGWEWIAKGQLPVTAAKRLGKQTLVLSLPVLILAISSFFVPALSLASVALALLGRESLYIFYRLRDDHHPFFSTPSRGLRVLGVIPGSPGEKMGVKAGEVVIRVNALPVHSESQYYEALQKNGAFSKLEVIDQQGENRYVQRAIYQGEHHELGIVFVDAADEERYQSY</sequence>
<feature type="domain" description="PDZ" evidence="2">
    <location>
        <begin position="307"/>
        <end position="350"/>
    </location>
</feature>
<feature type="transmembrane region" description="Helical" evidence="1">
    <location>
        <begin position="254"/>
        <end position="279"/>
    </location>
</feature>
<protein>
    <submittedName>
        <fullName evidence="3">PDZ domain-containing protein</fullName>
    </submittedName>
</protein>
<feature type="transmembrane region" description="Helical" evidence="1">
    <location>
        <begin position="134"/>
        <end position="152"/>
    </location>
</feature>
<evidence type="ECO:0000259" key="2">
    <source>
        <dbReference type="Pfam" id="PF17820"/>
    </source>
</evidence>
<dbReference type="Proteomes" id="UP000831787">
    <property type="component" value="Chromosome"/>
</dbReference>
<feature type="transmembrane region" description="Helical" evidence="1">
    <location>
        <begin position="56"/>
        <end position="73"/>
    </location>
</feature>
<feature type="transmembrane region" description="Helical" evidence="1">
    <location>
        <begin position="105"/>
        <end position="122"/>
    </location>
</feature>
<gene>
    <name evidence="3" type="ORF">MUN89_07505</name>
</gene>
<dbReference type="EMBL" id="CP095073">
    <property type="protein sequence ID" value="UOQ45766.1"/>
    <property type="molecule type" value="Genomic_DNA"/>
</dbReference>
<name>A0ABY4ENV8_9BACI</name>
<evidence type="ECO:0000256" key="1">
    <source>
        <dbReference type="SAM" id="Phobius"/>
    </source>
</evidence>
<reference evidence="3 4" key="1">
    <citation type="submission" date="2022-04" db="EMBL/GenBank/DDBJ databases">
        <title>Halobacillus sp. isolated from saltern.</title>
        <authorList>
            <person name="Won M."/>
            <person name="Lee C.-M."/>
            <person name="Woen H.-Y."/>
            <person name="Kwon S.-W."/>
        </authorList>
    </citation>
    <scope>NUCLEOTIDE SEQUENCE [LARGE SCALE GENOMIC DNA]</scope>
    <source>
        <strain evidence="3 4">SSBR10-3</strain>
    </source>
</reference>
<keyword evidence="1" id="KW-0472">Membrane</keyword>
<dbReference type="InterPro" id="IPR036034">
    <property type="entry name" value="PDZ_sf"/>
</dbReference>
<dbReference type="SUPFAM" id="SSF50156">
    <property type="entry name" value="PDZ domain-like"/>
    <property type="match status" value="1"/>
</dbReference>
<keyword evidence="1" id="KW-0812">Transmembrane</keyword>
<organism evidence="3 4">
    <name type="scientific">Halobacillus salinarum</name>
    <dbReference type="NCBI Taxonomy" id="2932257"/>
    <lineage>
        <taxon>Bacteria</taxon>
        <taxon>Bacillati</taxon>
        <taxon>Bacillota</taxon>
        <taxon>Bacilli</taxon>
        <taxon>Bacillales</taxon>
        <taxon>Bacillaceae</taxon>
        <taxon>Halobacillus</taxon>
    </lineage>
</organism>
<keyword evidence="1" id="KW-1133">Transmembrane helix</keyword>